<reference evidence="4 5" key="1">
    <citation type="submission" date="2015-01" db="EMBL/GenBank/DDBJ databases">
        <title>Enhanced salinomycin production by adjusting the supply of polyketide extender units in Streptomyce albus DSM 41398.</title>
        <authorList>
            <person name="Lu C."/>
        </authorList>
    </citation>
    <scope>NUCLEOTIDE SEQUENCE [LARGE SCALE GENOMIC DNA]</scope>
    <source>
        <strain evidence="5">ATCC 21838 / DSM 41398 / FERM P-419 / JCM 4703 / NBRC 107858</strain>
    </source>
</reference>
<evidence type="ECO:0000256" key="1">
    <source>
        <dbReference type="SAM" id="MobiDB-lite"/>
    </source>
</evidence>
<name>A0A0B5EUR0_STRA4</name>
<protein>
    <submittedName>
        <fullName evidence="4">Succinoglycan biosynthesis protein ExoA</fullName>
    </submittedName>
</protein>
<keyword evidence="2" id="KW-0472">Membrane</keyword>
<dbReference type="InterPro" id="IPR050834">
    <property type="entry name" value="Glycosyltransf_2"/>
</dbReference>
<dbReference type="EMBL" id="CP010519">
    <property type="protein sequence ID" value="AJE82970.1"/>
    <property type="molecule type" value="Genomic_DNA"/>
</dbReference>
<feature type="transmembrane region" description="Helical" evidence="2">
    <location>
        <begin position="290"/>
        <end position="309"/>
    </location>
</feature>
<sequence length="382" mass="41008">MQWSRPLPEGPRTPYSPAVRTVLAEIPGPPDHGTKDEMEAQAPQAGVPHPAVSVIMPVLNEERHLRGAVQAILAQQYAGEMEVVIALGPSADRTDEIAAELVREDPRVHTVPNPTGRTPAALNAAIKASRHPVVVRVDGHGMLSPDYIATAVRLLAETGAQNVGGLMHAEGENDWEHAVAAAMTSKIGVGNAAFHTGGAAGPAETVYLGVFRREALEQQGGYNVEFIRAQDWELNFRIREAGGLIWFSPELRVSYRPRPSVRALAKQYKDYGRWRHVVARYHEGSINLRYLAPPVAVCAIAAGLVAGAVLTPWALLVPGGYLAAITAGSVPAGRGLPLKARLRIPLALATMHMSWGWGFLTSPRSLAKKVIASRRPAVLSEA</sequence>
<accession>A0A0B5EUR0</accession>
<keyword evidence="2" id="KW-1133">Transmembrane helix</keyword>
<dbReference type="InterPro" id="IPR001173">
    <property type="entry name" value="Glyco_trans_2-like"/>
</dbReference>
<proteinExistence type="predicted"/>
<dbReference type="KEGG" id="sals:SLNWT_2594"/>
<dbReference type="Gene3D" id="3.90.550.10">
    <property type="entry name" value="Spore Coat Polysaccharide Biosynthesis Protein SpsA, Chain A"/>
    <property type="match status" value="1"/>
</dbReference>
<dbReference type="PANTHER" id="PTHR43685:SF14">
    <property type="entry name" value="GLYCOSYLTRANSFERASE 2-LIKE DOMAIN-CONTAINING PROTEIN"/>
    <property type="match status" value="1"/>
</dbReference>
<evidence type="ECO:0000256" key="2">
    <source>
        <dbReference type="SAM" id="Phobius"/>
    </source>
</evidence>
<evidence type="ECO:0000259" key="3">
    <source>
        <dbReference type="Pfam" id="PF00535"/>
    </source>
</evidence>
<gene>
    <name evidence="4" type="ORF">SLNWT_2594</name>
</gene>
<dbReference type="CDD" id="cd02525">
    <property type="entry name" value="Succinoglycan_BP_ExoA"/>
    <property type="match status" value="1"/>
</dbReference>
<dbReference type="AlphaFoldDB" id="A0A0B5EUR0"/>
<feature type="domain" description="Glycosyltransferase 2-like" evidence="3">
    <location>
        <begin position="53"/>
        <end position="217"/>
    </location>
</feature>
<evidence type="ECO:0000313" key="4">
    <source>
        <dbReference type="EMBL" id="AJE82970.1"/>
    </source>
</evidence>
<feature type="region of interest" description="Disordered" evidence="1">
    <location>
        <begin position="24"/>
        <end position="46"/>
    </location>
</feature>
<dbReference type="Pfam" id="PF00535">
    <property type="entry name" value="Glycos_transf_2"/>
    <property type="match status" value="1"/>
</dbReference>
<evidence type="ECO:0000313" key="5">
    <source>
        <dbReference type="Proteomes" id="UP000031523"/>
    </source>
</evidence>
<dbReference type="SUPFAM" id="SSF53448">
    <property type="entry name" value="Nucleotide-diphospho-sugar transferases"/>
    <property type="match status" value="1"/>
</dbReference>
<dbReference type="PANTHER" id="PTHR43685">
    <property type="entry name" value="GLYCOSYLTRANSFERASE"/>
    <property type="match status" value="1"/>
</dbReference>
<keyword evidence="2" id="KW-0812">Transmembrane</keyword>
<keyword evidence="5" id="KW-1185">Reference proteome</keyword>
<dbReference type="Proteomes" id="UP000031523">
    <property type="component" value="Chromosome"/>
</dbReference>
<organism evidence="4 5">
    <name type="scientific">Streptomyces albus (strain ATCC 21838 / DSM 41398 / FERM P-419 / JCM 4703 / NBRC 107858)</name>
    <dbReference type="NCBI Taxonomy" id="1081613"/>
    <lineage>
        <taxon>Bacteria</taxon>
        <taxon>Bacillati</taxon>
        <taxon>Actinomycetota</taxon>
        <taxon>Actinomycetes</taxon>
        <taxon>Kitasatosporales</taxon>
        <taxon>Streptomycetaceae</taxon>
        <taxon>Streptomyces</taxon>
    </lineage>
</organism>
<dbReference type="InterPro" id="IPR029044">
    <property type="entry name" value="Nucleotide-diphossugar_trans"/>
</dbReference>